<feature type="region of interest" description="Disordered" evidence="4">
    <location>
        <begin position="37"/>
        <end position="71"/>
    </location>
</feature>
<comment type="subcellular location">
    <subcellularLocation>
        <location evidence="1">Cytoplasm</location>
        <location evidence="1">Cytoskeleton</location>
    </subcellularLocation>
</comment>
<gene>
    <name evidence="5" type="ORF">MAR_003129</name>
</gene>
<feature type="compositionally biased region" description="Acidic residues" evidence="4">
    <location>
        <begin position="37"/>
        <end position="47"/>
    </location>
</feature>
<evidence type="ECO:0000313" key="5">
    <source>
        <dbReference type="EMBL" id="WAR29561.1"/>
    </source>
</evidence>
<dbReference type="InterPro" id="IPR032675">
    <property type="entry name" value="LRR_dom_sf"/>
</dbReference>
<organism evidence="5 6">
    <name type="scientific">Mya arenaria</name>
    <name type="common">Soft-shell clam</name>
    <dbReference type="NCBI Taxonomy" id="6604"/>
    <lineage>
        <taxon>Eukaryota</taxon>
        <taxon>Metazoa</taxon>
        <taxon>Spiralia</taxon>
        <taxon>Lophotrochozoa</taxon>
        <taxon>Mollusca</taxon>
        <taxon>Bivalvia</taxon>
        <taxon>Autobranchia</taxon>
        <taxon>Heteroconchia</taxon>
        <taxon>Euheterodonta</taxon>
        <taxon>Imparidentia</taxon>
        <taxon>Neoheterodontei</taxon>
        <taxon>Myida</taxon>
        <taxon>Myoidea</taxon>
        <taxon>Myidae</taxon>
        <taxon>Mya</taxon>
    </lineage>
</organism>
<dbReference type="PANTHER" id="PTHR10901:SF6">
    <property type="entry name" value="TROPOMODULIN, ISOFORM N"/>
    <property type="match status" value="1"/>
</dbReference>
<evidence type="ECO:0000256" key="4">
    <source>
        <dbReference type="SAM" id="MobiDB-lite"/>
    </source>
</evidence>
<keyword evidence="6" id="KW-1185">Reference proteome</keyword>
<dbReference type="Proteomes" id="UP001164746">
    <property type="component" value="Chromosome 16"/>
</dbReference>
<evidence type="ECO:0000256" key="2">
    <source>
        <dbReference type="ARBA" id="ARBA00022490"/>
    </source>
</evidence>
<protein>
    <submittedName>
        <fullName evidence="5">TMOD-like protein</fullName>
    </submittedName>
</protein>
<evidence type="ECO:0000256" key="3">
    <source>
        <dbReference type="ARBA" id="ARBA00023212"/>
    </source>
</evidence>
<evidence type="ECO:0000256" key="1">
    <source>
        <dbReference type="ARBA" id="ARBA00004245"/>
    </source>
</evidence>
<name>A0ABY7GED9_MYAAR</name>
<evidence type="ECO:0000313" key="6">
    <source>
        <dbReference type="Proteomes" id="UP001164746"/>
    </source>
</evidence>
<dbReference type="InterPro" id="IPR004934">
    <property type="entry name" value="TMOD"/>
</dbReference>
<dbReference type="SUPFAM" id="SSF52047">
    <property type="entry name" value="RNI-like"/>
    <property type="match status" value="1"/>
</dbReference>
<sequence length="321" mass="36493">MTDSAEFLKLTGQKSEDVPDIDLDNIDELLAQLTQEELDELNGDFDPDNSFLPPSERMRSQTTKDPTGPFSRKKLLAFLEKKAKDEKDWENIKQYVKKAPGSSDVADISEKTWKAKEVPKTQEEKDIDTEIMRNWRVGALQVAPFEPPNTTDVEQSIRLIKDNDSSLKHLNLNNIKNISYERLEAVCDGLKTNTQLETLEMASVAMTDRVAKRLSEALKENKTLTSLNIESNFVTGELIVEILKSINVNKTVTEFRATNQKPEALGNKVETKIIKLVQENDKMMKLGLAFEFPETRVKVTEKLQSNYDQVRKKRVSDKGEA</sequence>
<keyword evidence="3" id="KW-0206">Cytoskeleton</keyword>
<keyword evidence="2" id="KW-0963">Cytoplasm</keyword>
<dbReference type="PANTHER" id="PTHR10901">
    <property type="entry name" value="TROPOMODULIN"/>
    <property type="match status" value="1"/>
</dbReference>
<reference evidence="5" key="1">
    <citation type="submission" date="2022-11" db="EMBL/GenBank/DDBJ databases">
        <title>Centuries of genome instability and evolution in soft-shell clam transmissible cancer (bioRxiv).</title>
        <authorList>
            <person name="Hart S.F.M."/>
            <person name="Yonemitsu M.A."/>
            <person name="Giersch R.M."/>
            <person name="Beal B.F."/>
            <person name="Arriagada G."/>
            <person name="Davis B.W."/>
            <person name="Ostrander E.A."/>
            <person name="Goff S.P."/>
            <person name="Metzger M.J."/>
        </authorList>
    </citation>
    <scope>NUCLEOTIDE SEQUENCE</scope>
    <source>
        <strain evidence="5">MELC-2E11</strain>
        <tissue evidence="5">Siphon/mantle</tissue>
    </source>
</reference>
<dbReference type="Pfam" id="PF03250">
    <property type="entry name" value="Tropomodulin"/>
    <property type="match status" value="1"/>
</dbReference>
<dbReference type="Gene3D" id="3.80.10.10">
    <property type="entry name" value="Ribonuclease Inhibitor"/>
    <property type="match status" value="1"/>
</dbReference>
<accession>A0ABY7GED9</accession>
<proteinExistence type="predicted"/>
<dbReference type="EMBL" id="CP111027">
    <property type="protein sequence ID" value="WAR29561.1"/>
    <property type="molecule type" value="Genomic_DNA"/>
</dbReference>